<sequence length="182" mass="20937">MRDWFSKVYEAFIVSSIVAFIIAFFTEGQAALGAYISGYSILILALMMILLVLFNRIMGAFSTETSLQILIRLIMTSSPFLIMLGIVIFLFYMIITYQKRIIEKTISPSYFSFNNIALFLLFIQLYTVYKILLDNQFQTTGKMSRLNSSLLLLLSTIIFMCSTIIYIILKYYTTDGFELLKA</sequence>
<protein>
    <submittedName>
        <fullName evidence="2">Uncharacterized protein</fullName>
    </submittedName>
</protein>
<evidence type="ECO:0000313" key="2">
    <source>
        <dbReference type="EMBL" id="QHS82130.1"/>
    </source>
</evidence>
<accession>A0A6C0ARU7</accession>
<keyword evidence="1" id="KW-1133">Transmembrane helix</keyword>
<proteinExistence type="predicted"/>
<evidence type="ECO:0000256" key="1">
    <source>
        <dbReference type="SAM" id="Phobius"/>
    </source>
</evidence>
<dbReference type="AlphaFoldDB" id="A0A6C0ARU7"/>
<dbReference type="EMBL" id="MN740763">
    <property type="protein sequence ID" value="QHS82130.1"/>
    <property type="molecule type" value="Genomic_DNA"/>
</dbReference>
<feature type="transmembrane region" description="Helical" evidence="1">
    <location>
        <begin position="69"/>
        <end position="95"/>
    </location>
</feature>
<feature type="transmembrane region" description="Helical" evidence="1">
    <location>
        <begin position="110"/>
        <end position="129"/>
    </location>
</feature>
<name>A0A6C0ARU7_9ZZZZ</name>
<keyword evidence="1" id="KW-0812">Transmembrane</keyword>
<feature type="transmembrane region" description="Helical" evidence="1">
    <location>
        <begin position="7"/>
        <end position="26"/>
    </location>
</feature>
<organism evidence="2">
    <name type="scientific">viral metagenome</name>
    <dbReference type="NCBI Taxonomy" id="1070528"/>
    <lineage>
        <taxon>unclassified sequences</taxon>
        <taxon>metagenomes</taxon>
        <taxon>organismal metagenomes</taxon>
    </lineage>
</organism>
<keyword evidence="1" id="KW-0472">Membrane</keyword>
<feature type="transmembrane region" description="Helical" evidence="1">
    <location>
        <begin position="150"/>
        <end position="169"/>
    </location>
</feature>
<reference evidence="2" key="1">
    <citation type="journal article" date="2020" name="Nature">
        <title>Giant virus diversity and host interactions through global metagenomics.</title>
        <authorList>
            <person name="Schulz F."/>
            <person name="Roux S."/>
            <person name="Paez-Espino D."/>
            <person name="Jungbluth S."/>
            <person name="Walsh D.A."/>
            <person name="Denef V.J."/>
            <person name="McMahon K.D."/>
            <person name="Konstantinidis K.T."/>
            <person name="Eloe-Fadrosh E.A."/>
            <person name="Kyrpides N.C."/>
            <person name="Woyke T."/>
        </authorList>
    </citation>
    <scope>NUCLEOTIDE SEQUENCE</scope>
    <source>
        <strain evidence="2">GVMAG-S-1101165-79</strain>
    </source>
</reference>
<feature type="transmembrane region" description="Helical" evidence="1">
    <location>
        <begin position="32"/>
        <end position="57"/>
    </location>
</feature>